<dbReference type="Proteomes" id="UP001178507">
    <property type="component" value="Unassembled WGS sequence"/>
</dbReference>
<evidence type="ECO:0000256" key="9">
    <source>
        <dbReference type="ARBA" id="ARBA00023136"/>
    </source>
</evidence>
<keyword evidence="3" id="KW-0444">Lipid biosynthesis</keyword>
<dbReference type="GO" id="GO:0004144">
    <property type="term" value="F:diacylglycerol O-acyltransferase activity"/>
    <property type="evidence" value="ECO:0007669"/>
    <property type="project" value="TreeGrafter"/>
</dbReference>
<dbReference type="Pfam" id="PF03982">
    <property type="entry name" value="DAGAT"/>
    <property type="match status" value="1"/>
</dbReference>
<dbReference type="EMBL" id="CAUJNA010001557">
    <property type="protein sequence ID" value="CAJ1387683.1"/>
    <property type="molecule type" value="Genomic_DNA"/>
</dbReference>
<keyword evidence="8" id="KW-0443">Lipid metabolism</keyword>
<proteinExistence type="inferred from homology"/>
<evidence type="ECO:0000256" key="1">
    <source>
        <dbReference type="ARBA" id="ARBA00004477"/>
    </source>
</evidence>
<dbReference type="GO" id="GO:0019432">
    <property type="term" value="P:triglyceride biosynthetic process"/>
    <property type="evidence" value="ECO:0007669"/>
    <property type="project" value="TreeGrafter"/>
</dbReference>
<evidence type="ECO:0000256" key="3">
    <source>
        <dbReference type="ARBA" id="ARBA00022516"/>
    </source>
</evidence>
<keyword evidence="6 11" id="KW-0256">Endoplasmic reticulum</keyword>
<dbReference type="EC" id="2.3.1.-" evidence="11"/>
<evidence type="ECO:0000256" key="5">
    <source>
        <dbReference type="ARBA" id="ARBA00022692"/>
    </source>
</evidence>
<accession>A0AA36MVG7</accession>
<evidence type="ECO:0000313" key="13">
    <source>
        <dbReference type="Proteomes" id="UP001178507"/>
    </source>
</evidence>
<protein>
    <recommendedName>
        <fullName evidence="11">Acyltransferase</fullName>
        <ecNumber evidence="11">2.3.1.-</ecNumber>
    </recommendedName>
</protein>
<keyword evidence="10" id="KW-0012">Acyltransferase</keyword>
<evidence type="ECO:0000256" key="4">
    <source>
        <dbReference type="ARBA" id="ARBA00022679"/>
    </source>
</evidence>
<dbReference type="AlphaFoldDB" id="A0AA36MVG7"/>
<keyword evidence="13" id="KW-1185">Reference proteome</keyword>
<evidence type="ECO:0000256" key="8">
    <source>
        <dbReference type="ARBA" id="ARBA00023098"/>
    </source>
</evidence>
<reference evidence="12" key="1">
    <citation type="submission" date="2023-08" db="EMBL/GenBank/DDBJ databases">
        <authorList>
            <person name="Chen Y."/>
            <person name="Shah S."/>
            <person name="Dougan E. K."/>
            <person name="Thang M."/>
            <person name="Chan C."/>
        </authorList>
    </citation>
    <scope>NUCLEOTIDE SEQUENCE</scope>
</reference>
<keyword evidence="5 11" id="KW-0812">Transmembrane</keyword>
<sequence length="359" mass="39875">MAPQAFHALQVFSAPEEVALLGPEEREKTIQKLIKSTGPEGFPPLSLTSQAAISMSEELLVMLVMFIWMGGPLFMFFGGLAVFLLGTWPVKAAYVTLAAFLAYHPMPGKAFTAALIRSQFTRALYKYFSYRFVWCDDQAEFARAHGPWIGTGPPHGVLPFANLIGIPAINTFLGCSFIGTAASVVFHTPVLRYMTLFGVVTVDRKSIVKEIQRGNCVGIVPDGVAGIFRTNRHKELLAMKDKKGVARLALKTGTNVLPAYSYGNTAAFSCWYDRWGILESVSRKAQASLFLYWGRGFLPIPRRVQITMAFGKVIEVAKVENPSEEEVDQLHQRILSATKEMFDLHKHSLGWGDKEMQFV</sequence>
<evidence type="ECO:0000313" key="12">
    <source>
        <dbReference type="EMBL" id="CAJ1387683.1"/>
    </source>
</evidence>
<name>A0AA36MVG7_9DINO</name>
<keyword evidence="4 11" id="KW-0808">Transferase</keyword>
<evidence type="ECO:0000256" key="11">
    <source>
        <dbReference type="RuleBase" id="RU367023"/>
    </source>
</evidence>
<evidence type="ECO:0000256" key="2">
    <source>
        <dbReference type="ARBA" id="ARBA00005420"/>
    </source>
</evidence>
<dbReference type="PANTHER" id="PTHR12317">
    <property type="entry name" value="DIACYLGLYCEROL O-ACYLTRANSFERASE"/>
    <property type="match status" value="1"/>
</dbReference>
<keyword evidence="9 11" id="KW-0472">Membrane</keyword>
<feature type="transmembrane region" description="Helical" evidence="11">
    <location>
        <begin position="59"/>
        <end position="86"/>
    </location>
</feature>
<evidence type="ECO:0000256" key="10">
    <source>
        <dbReference type="ARBA" id="ARBA00023315"/>
    </source>
</evidence>
<organism evidence="12 13">
    <name type="scientific">Effrenium voratum</name>
    <dbReference type="NCBI Taxonomy" id="2562239"/>
    <lineage>
        <taxon>Eukaryota</taxon>
        <taxon>Sar</taxon>
        <taxon>Alveolata</taxon>
        <taxon>Dinophyceae</taxon>
        <taxon>Suessiales</taxon>
        <taxon>Symbiodiniaceae</taxon>
        <taxon>Effrenium</taxon>
    </lineage>
</organism>
<evidence type="ECO:0000256" key="6">
    <source>
        <dbReference type="ARBA" id="ARBA00022824"/>
    </source>
</evidence>
<dbReference type="PANTHER" id="PTHR12317:SF63">
    <property type="entry name" value="DIACYLGLYCEROL O-ACYLTRANSFERASE 2"/>
    <property type="match status" value="1"/>
</dbReference>
<comment type="subcellular location">
    <subcellularLocation>
        <location evidence="1 11">Endoplasmic reticulum membrane</location>
        <topology evidence="1 11">Multi-pass membrane protein</topology>
    </subcellularLocation>
</comment>
<dbReference type="InterPro" id="IPR007130">
    <property type="entry name" value="DAGAT"/>
</dbReference>
<gene>
    <name evidence="12" type="ORF">EVOR1521_LOCUS13709</name>
</gene>
<evidence type="ECO:0000256" key="7">
    <source>
        <dbReference type="ARBA" id="ARBA00022989"/>
    </source>
</evidence>
<comment type="similarity">
    <text evidence="2 11">Belongs to the diacylglycerol acyltransferase family.</text>
</comment>
<dbReference type="GO" id="GO:0005789">
    <property type="term" value="C:endoplasmic reticulum membrane"/>
    <property type="evidence" value="ECO:0007669"/>
    <property type="project" value="UniProtKB-SubCell"/>
</dbReference>
<feature type="transmembrane region" description="Helical" evidence="11">
    <location>
        <begin position="92"/>
        <end position="116"/>
    </location>
</feature>
<keyword evidence="7 11" id="KW-1133">Transmembrane helix</keyword>
<comment type="caution">
    <text evidence="12">The sequence shown here is derived from an EMBL/GenBank/DDBJ whole genome shotgun (WGS) entry which is preliminary data.</text>
</comment>